<evidence type="ECO:0000256" key="1">
    <source>
        <dbReference type="ARBA" id="ARBA00001917"/>
    </source>
</evidence>
<evidence type="ECO:0000256" key="3">
    <source>
        <dbReference type="ARBA" id="ARBA00022555"/>
    </source>
</evidence>
<dbReference type="CDD" id="cd02801">
    <property type="entry name" value="DUS_like_FMN"/>
    <property type="match status" value="1"/>
</dbReference>
<comment type="cofactor">
    <cofactor evidence="1 12 14">
        <name>FMN</name>
        <dbReference type="ChEBI" id="CHEBI:58210"/>
    </cofactor>
</comment>
<dbReference type="PANTHER" id="PTHR11082:SF25">
    <property type="entry name" value="DUS-LIKE FMN-BINDING DOMAIN-CONTAINING PROTEIN"/>
    <property type="match status" value="1"/>
</dbReference>
<dbReference type="InterPro" id="IPR024036">
    <property type="entry name" value="tRNA-dHydroUridine_Synthase_C"/>
</dbReference>
<keyword evidence="3" id="KW-0820">tRNA-binding</keyword>
<keyword evidence="9 12" id="KW-0560">Oxidoreductase</keyword>
<feature type="domain" description="DUS-like FMN-binding" evidence="15">
    <location>
        <begin position="13"/>
        <end position="326"/>
    </location>
</feature>
<dbReference type="EC" id="1.3.1.-" evidence="12"/>
<evidence type="ECO:0000256" key="13">
    <source>
        <dbReference type="PIRSR" id="PIRSR006621-1"/>
    </source>
</evidence>
<keyword evidence="4 12" id="KW-0285">Flavoprotein</keyword>
<keyword evidence="8" id="KW-0694">RNA-binding</keyword>
<evidence type="ECO:0000256" key="10">
    <source>
        <dbReference type="ARBA" id="ARBA00048205"/>
    </source>
</evidence>
<sequence>MHFWEKLKKPIFILAPMDGVTDTVFRQILVSVACPQRQQAGLRGGRGKPDVFFTEFIPVDGLFSKGYEKVLETLKFTKKEQPIVAQIWGSNPENFYKAAGLIKKLGFDGIDINMGCPDKNVIKKGAGSALIKNPKLAKEIIEATISGAEGLPVSVKTRIGFDRIDIENWVTHLLQTQISALTLHLRIVPEMSKVPAHWEEVSKAVKIKNKFKSKALVIGNGDVKSLKEAREKCERYGIDGVMIGQGIFENVWLFNEDIDVQNRASGQRIRLLVKHLELFKKTYEGRKHFELMKKFVKCYVNNFERSSDSRVKLMKTKTLDELIQASKQLQTI</sequence>
<feature type="binding site" evidence="14">
    <location>
        <position position="86"/>
    </location>
    <ligand>
        <name>FMN</name>
        <dbReference type="ChEBI" id="CHEBI:58210"/>
    </ligand>
</feature>
<comment type="catalytic activity">
    <reaction evidence="10">
        <text>a 5,6-dihydrouridine in tRNA + NADP(+) = a uridine in tRNA + NADPH + H(+)</text>
        <dbReference type="Rhea" id="RHEA:23624"/>
        <dbReference type="Rhea" id="RHEA-COMP:13339"/>
        <dbReference type="Rhea" id="RHEA-COMP:13887"/>
        <dbReference type="ChEBI" id="CHEBI:15378"/>
        <dbReference type="ChEBI" id="CHEBI:57783"/>
        <dbReference type="ChEBI" id="CHEBI:58349"/>
        <dbReference type="ChEBI" id="CHEBI:65315"/>
        <dbReference type="ChEBI" id="CHEBI:74443"/>
    </reaction>
</comment>
<dbReference type="InterPro" id="IPR018517">
    <property type="entry name" value="tRNA_hU_synthase_CS"/>
</dbReference>
<dbReference type="EMBL" id="LBYB01000002">
    <property type="protein sequence ID" value="KKR42426.1"/>
    <property type="molecule type" value="Genomic_DNA"/>
</dbReference>
<evidence type="ECO:0000256" key="11">
    <source>
        <dbReference type="ARBA" id="ARBA00048802"/>
    </source>
</evidence>
<evidence type="ECO:0000259" key="15">
    <source>
        <dbReference type="Pfam" id="PF01207"/>
    </source>
</evidence>
<evidence type="ECO:0000313" key="16">
    <source>
        <dbReference type="EMBL" id="KKR42426.1"/>
    </source>
</evidence>
<reference evidence="16 17" key="1">
    <citation type="journal article" date="2015" name="Nature">
        <title>rRNA introns, odd ribosomes, and small enigmatic genomes across a large radiation of phyla.</title>
        <authorList>
            <person name="Brown C.T."/>
            <person name="Hug L.A."/>
            <person name="Thomas B.C."/>
            <person name="Sharon I."/>
            <person name="Castelle C.J."/>
            <person name="Singh A."/>
            <person name="Wilkins M.J."/>
            <person name="Williams K.H."/>
            <person name="Banfield J.F."/>
        </authorList>
    </citation>
    <scope>NUCLEOTIDE SEQUENCE [LARGE SCALE GENOMIC DNA]</scope>
</reference>
<evidence type="ECO:0000256" key="8">
    <source>
        <dbReference type="ARBA" id="ARBA00022884"/>
    </source>
</evidence>
<dbReference type="InterPro" id="IPR001269">
    <property type="entry name" value="DUS_fam"/>
</dbReference>
<name>A0A0G0QY86_9BACT</name>
<dbReference type="SUPFAM" id="SSF51395">
    <property type="entry name" value="FMN-linked oxidoreductases"/>
    <property type="match status" value="1"/>
</dbReference>
<evidence type="ECO:0000256" key="14">
    <source>
        <dbReference type="PIRSR" id="PIRSR006621-2"/>
    </source>
</evidence>
<evidence type="ECO:0000256" key="6">
    <source>
        <dbReference type="ARBA" id="ARBA00022694"/>
    </source>
</evidence>
<evidence type="ECO:0000256" key="9">
    <source>
        <dbReference type="ARBA" id="ARBA00023002"/>
    </source>
</evidence>
<dbReference type="Pfam" id="PF01207">
    <property type="entry name" value="Dus"/>
    <property type="match status" value="1"/>
</dbReference>
<comment type="function">
    <text evidence="2 12">Catalyzes the synthesis of 5,6-dihydrouridine (D), a modified base found in the D-loop of most tRNAs, via the reduction of the C5-C6 double bond in target uridines.</text>
</comment>
<keyword evidence="6 12" id="KW-0819">tRNA processing</keyword>
<evidence type="ECO:0000256" key="4">
    <source>
        <dbReference type="ARBA" id="ARBA00022630"/>
    </source>
</evidence>
<dbReference type="GO" id="GO:0050660">
    <property type="term" value="F:flavin adenine dinucleotide binding"/>
    <property type="evidence" value="ECO:0007669"/>
    <property type="project" value="InterPro"/>
</dbReference>
<dbReference type="PANTHER" id="PTHR11082">
    <property type="entry name" value="TRNA-DIHYDROURIDINE SYNTHASE"/>
    <property type="match status" value="1"/>
</dbReference>
<evidence type="ECO:0000256" key="5">
    <source>
        <dbReference type="ARBA" id="ARBA00022643"/>
    </source>
</evidence>
<dbReference type="PIRSF" id="PIRSF006621">
    <property type="entry name" value="Dus"/>
    <property type="match status" value="1"/>
</dbReference>
<dbReference type="Proteomes" id="UP000034881">
    <property type="component" value="Unassembled WGS sequence"/>
</dbReference>
<keyword evidence="5 12" id="KW-0288">FMN</keyword>
<evidence type="ECO:0000313" key="17">
    <source>
        <dbReference type="Proteomes" id="UP000034881"/>
    </source>
</evidence>
<feature type="binding site" evidence="14">
    <location>
        <position position="156"/>
    </location>
    <ligand>
        <name>FMN</name>
        <dbReference type="ChEBI" id="CHEBI:58210"/>
    </ligand>
</feature>
<organism evidence="16 17">
    <name type="scientific">Candidatus Daviesbacteria bacterium GW2011_GWC2_40_12</name>
    <dbReference type="NCBI Taxonomy" id="1618431"/>
    <lineage>
        <taxon>Bacteria</taxon>
        <taxon>Candidatus Daviesiibacteriota</taxon>
    </lineage>
</organism>
<dbReference type="PATRIC" id="fig|1618431.3.peg.399"/>
<dbReference type="GO" id="GO:0017150">
    <property type="term" value="F:tRNA dihydrouridine synthase activity"/>
    <property type="evidence" value="ECO:0007669"/>
    <property type="project" value="InterPro"/>
</dbReference>
<dbReference type="AlphaFoldDB" id="A0A0G0QY86"/>
<evidence type="ECO:0000256" key="12">
    <source>
        <dbReference type="PIRNR" id="PIRNR006621"/>
    </source>
</evidence>
<dbReference type="PROSITE" id="PS01136">
    <property type="entry name" value="UPF0034"/>
    <property type="match status" value="1"/>
</dbReference>
<accession>A0A0G0QY86</accession>
<protein>
    <recommendedName>
        <fullName evidence="12">tRNA-dihydrouridine synthase</fullName>
        <ecNumber evidence="12">1.3.1.-</ecNumber>
    </recommendedName>
</protein>
<dbReference type="InterPro" id="IPR013785">
    <property type="entry name" value="Aldolase_TIM"/>
</dbReference>
<comment type="caution">
    <text evidence="16">The sequence shown here is derived from an EMBL/GenBank/DDBJ whole genome shotgun (WGS) entry which is preliminary data.</text>
</comment>
<comment type="similarity">
    <text evidence="12">Belongs to the dus family.</text>
</comment>
<dbReference type="InterPro" id="IPR035587">
    <property type="entry name" value="DUS-like_FMN-bd"/>
</dbReference>
<keyword evidence="7" id="KW-0521">NADP</keyword>
<dbReference type="Gene3D" id="1.10.1200.80">
    <property type="entry name" value="Putative flavin oxidoreducatase, domain 2"/>
    <property type="match status" value="1"/>
</dbReference>
<comment type="catalytic activity">
    <reaction evidence="11">
        <text>a 5,6-dihydrouridine in tRNA + NAD(+) = a uridine in tRNA + NADH + H(+)</text>
        <dbReference type="Rhea" id="RHEA:54452"/>
        <dbReference type="Rhea" id="RHEA-COMP:13339"/>
        <dbReference type="Rhea" id="RHEA-COMP:13887"/>
        <dbReference type="ChEBI" id="CHEBI:15378"/>
        <dbReference type="ChEBI" id="CHEBI:57540"/>
        <dbReference type="ChEBI" id="CHEBI:57945"/>
        <dbReference type="ChEBI" id="CHEBI:65315"/>
        <dbReference type="ChEBI" id="CHEBI:74443"/>
    </reaction>
</comment>
<evidence type="ECO:0000256" key="2">
    <source>
        <dbReference type="ARBA" id="ARBA00002790"/>
    </source>
</evidence>
<feature type="binding site" evidence="14">
    <location>
        <position position="184"/>
    </location>
    <ligand>
        <name>FMN</name>
        <dbReference type="ChEBI" id="CHEBI:58210"/>
    </ligand>
</feature>
<keyword evidence="14" id="KW-0547">Nucleotide-binding</keyword>
<dbReference type="Gene3D" id="3.20.20.70">
    <property type="entry name" value="Aldolase class I"/>
    <property type="match status" value="1"/>
</dbReference>
<gene>
    <name evidence="16" type="ORF">UT77_C0002G0079</name>
</gene>
<evidence type="ECO:0000256" key="7">
    <source>
        <dbReference type="ARBA" id="ARBA00022857"/>
    </source>
</evidence>
<feature type="active site" description="Proton donor" evidence="13">
    <location>
        <position position="116"/>
    </location>
</feature>
<dbReference type="GO" id="GO:0000049">
    <property type="term" value="F:tRNA binding"/>
    <property type="evidence" value="ECO:0007669"/>
    <property type="project" value="UniProtKB-KW"/>
</dbReference>
<proteinExistence type="inferred from homology"/>